<accession>A0A3E0KVG7</accession>
<dbReference type="EMBL" id="QQWC01000008">
    <property type="protein sequence ID" value="REJ39231.1"/>
    <property type="molecule type" value="Genomic_DNA"/>
</dbReference>
<protein>
    <submittedName>
        <fullName evidence="1">Uncharacterized protein</fullName>
    </submittedName>
</protein>
<evidence type="ECO:0000313" key="1">
    <source>
        <dbReference type="EMBL" id="REJ39231.1"/>
    </source>
</evidence>
<evidence type="ECO:0000313" key="2">
    <source>
        <dbReference type="Proteomes" id="UP000256873"/>
    </source>
</evidence>
<gene>
    <name evidence="1" type="ORF">DWQ54_23625</name>
</gene>
<sequence>MILSKLDKITERVGVPVQIVADHGSDLAGGIKLYQENYPEVIYTHDVTHAMALLLKYRLDADDRYQSFIQKCNICRQRLQQTELSFLSPPAQRSQCRYFNVERLTNWGINLLNSPEETLIKLMPDIEPSLIYPKIIEKLGWLVDYEADLIYWNQMVTMTRSLETQLKQLGINFQSLKYFQENQFEFVNSSLQDFQQQLFDYLTNQCSQIKDKEAFLATSDVIESLFGKYKQFSARCPFKEMGQMLLTICLSTMNLTTGVVKSALEAISFADVKEWLVEVFGQSMLSKRKTLFSANIDDTETA</sequence>
<dbReference type="Proteomes" id="UP000256873">
    <property type="component" value="Unassembled WGS sequence"/>
</dbReference>
<name>A0A3E0KVG7_9CHRO</name>
<dbReference type="AlphaFoldDB" id="A0A3E0KVG7"/>
<organism evidence="1 2">
    <name type="scientific">Microcystis flos-aquae TF09</name>
    <dbReference type="NCBI Taxonomy" id="2060473"/>
    <lineage>
        <taxon>Bacteria</taxon>
        <taxon>Bacillati</taxon>
        <taxon>Cyanobacteriota</taxon>
        <taxon>Cyanophyceae</taxon>
        <taxon>Oscillatoriophycideae</taxon>
        <taxon>Chroococcales</taxon>
        <taxon>Microcystaceae</taxon>
        <taxon>Microcystis</taxon>
    </lineage>
</organism>
<proteinExistence type="predicted"/>
<comment type="caution">
    <text evidence="1">The sequence shown here is derived from an EMBL/GenBank/DDBJ whole genome shotgun (WGS) entry which is preliminary data.</text>
</comment>
<reference evidence="1 2" key="1">
    <citation type="submission" date="2017-10" db="EMBL/GenBank/DDBJ databases">
        <title>A large-scale comparative metagenomic study reveals the eutrophication-driven functional interactions in six Microcystis-epibionts communities.</title>
        <authorList>
            <person name="Li Q."/>
            <person name="Lin F."/>
        </authorList>
    </citation>
    <scope>NUCLEOTIDE SEQUENCE [LARGE SCALE GENOMIC DNA]</scope>
    <source>
        <strain evidence="1">TF09</strain>
    </source>
</reference>